<evidence type="ECO:0000256" key="5">
    <source>
        <dbReference type="ARBA" id="ARBA00022741"/>
    </source>
</evidence>
<dbReference type="CDD" id="cd00673">
    <property type="entry name" value="AlaRS_core"/>
    <property type="match status" value="1"/>
</dbReference>
<keyword evidence="12" id="KW-1185">Reference proteome</keyword>
<evidence type="ECO:0000313" key="11">
    <source>
        <dbReference type="EMBL" id="MEU6818981.1"/>
    </source>
</evidence>
<comment type="similarity">
    <text evidence="1">Belongs to the class-II aminoacyl-tRNA synthetase family.</text>
</comment>
<dbReference type="GO" id="GO:0016874">
    <property type="term" value="F:ligase activity"/>
    <property type="evidence" value="ECO:0007669"/>
    <property type="project" value="UniProtKB-KW"/>
</dbReference>
<evidence type="ECO:0000256" key="7">
    <source>
        <dbReference type="ARBA" id="ARBA00022884"/>
    </source>
</evidence>
<dbReference type="InterPro" id="IPR045864">
    <property type="entry name" value="aa-tRNA-synth_II/BPL/LPL"/>
</dbReference>
<dbReference type="PROSITE" id="PS50860">
    <property type="entry name" value="AA_TRNA_LIGASE_II_ALA"/>
    <property type="match status" value="1"/>
</dbReference>
<dbReference type="InterPro" id="IPR018164">
    <property type="entry name" value="Ala-tRNA-synth_IIc_N"/>
</dbReference>
<keyword evidence="7" id="KW-0694">RNA-binding</keyword>
<dbReference type="RefSeq" id="WP_359344508.1">
    <property type="nucleotide sequence ID" value="NZ_JBEYXV010000001.1"/>
</dbReference>
<dbReference type="InterPro" id="IPR002318">
    <property type="entry name" value="Ala-tRNA-lgiase_IIc"/>
</dbReference>
<comment type="caution">
    <text evidence="11">The sequence shown here is derived from an EMBL/GenBank/DDBJ whole genome shotgun (WGS) entry which is preliminary data.</text>
</comment>
<keyword evidence="8" id="KW-0648">Protein biosynthesis</keyword>
<dbReference type="Gene3D" id="3.30.930.10">
    <property type="entry name" value="Bira Bifunctional Protein, Domain 2"/>
    <property type="match status" value="1"/>
</dbReference>
<evidence type="ECO:0000259" key="10">
    <source>
        <dbReference type="PROSITE" id="PS50860"/>
    </source>
</evidence>
<dbReference type="InterPro" id="IPR018165">
    <property type="entry name" value="Ala-tRNA-synth_IIc_core"/>
</dbReference>
<dbReference type="InterPro" id="IPR050058">
    <property type="entry name" value="Ala-tRNA_ligase"/>
</dbReference>
<evidence type="ECO:0000256" key="2">
    <source>
        <dbReference type="ARBA" id="ARBA00013168"/>
    </source>
</evidence>
<evidence type="ECO:0000256" key="4">
    <source>
        <dbReference type="ARBA" id="ARBA00022598"/>
    </source>
</evidence>
<evidence type="ECO:0000256" key="6">
    <source>
        <dbReference type="ARBA" id="ARBA00022840"/>
    </source>
</evidence>
<organism evidence="11 12">
    <name type="scientific">Streptomyces atriruber</name>
    <dbReference type="NCBI Taxonomy" id="545121"/>
    <lineage>
        <taxon>Bacteria</taxon>
        <taxon>Bacillati</taxon>
        <taxon>Actinomycetota</taxon>
        <taxon>Actinomycetes</taxon>
        <taxon>Kitasatosporales</taxon>
        <taxon>Streptomycetaceae</taxon>
        <taxon>Streptomyces</taxon>
    </lineage>
</organism>
<dbReference type="SUPFAM" id="SSF55681">
    <property type="entry name" value="Class II aaRS and biotin synthetases"/>
    <property type="match status" value="1"/>
</dbReference>
<keyword evidence="6" id="KW-0067">ATP-binding</keyword>
<keyword evidence="4 11" id="KW-0436">Ligase</keyword>
<dbReference type="PRINTS" id="PR00980">
    <property type="entry name" value="TRNASYNTHALA"/>
</dbReference>
<dbReference type="PANTHER" id="PTHR11777">
    <property type="entry name" value="ALANYL-TRNA SYNTHETASE"/>
    <property type="match status" value="1"/>
</dbReference>
<dbReference type="EC" id="6.1.1.7" evidence="2"/>
<evidence type="ECO:0000256" key="9">
    <source>
        <dbReference type="ARBA" id="ARBA00023146"/>
    </source>
</evidence>
<dbReference type="EMBL" id="JBEYXV010000001">
    <property type="protein sequence ID" value="MEU6818981.1"/>
    <property type="molecule type" value="Genomic_DNA"/>
</dbReference>
<keyword evidence="5" id="KW-0547">Nucleotide-binding</keyword>
<dbReference type="SUPFAM" id="SSF101353">
    <property type="entry name" value="Putative anticodon-binding domain of alanyl-tRNA synthetase (AlaRS)"/>
    <property type="match status" value="1"/>
</dbReference>
<dbReference type="InterPro" id="IPR018162">
    <property type="entry name" value="Ala-tRNA-ligase_IIc_anticod-bd"/>
</dbReference>
<evidence type="ECO:0000256" key="1">
    <source>
        <dbReference type="ARBA" id="ARBA00008226"/>
    </source>
</evidence>
<evidence type="ECO:0000313" key="12">
    <source>
        <dbReference type="Proteomes" id="UP001551176"/>
    </source>
</evidence>
<dbReference type="Pfam" id="PF01411">
    <property type="entry name" value="tRNA-synt_2c"/>
    <property type="match status" value="1"/>
</dbReference>
<name>A0ABV3BDC7_9ACTN</name>
<keyword evidence="3" id="KW-0820">tRNA-binding</keyword>
<proteinExistence type="inferred from homology"/>
<accession>A0ABV3BDC7</accession>
<keyword evidence="9" id="KW-0030">Aminoacyl-tRNA synthetase</keyword>
<gene>
    <name evidence="11" type="ORF">ABZ921_00030</name>
</gene>
<reference evidence="11 12" key="1">
    <citation type="submission" date="2024-06" db="EMBL/GenBank/DDBJ databases">
        <title>The Natural Products Discovery Center: Release of the First 8490 Sequenced Strains for Exploring Actinobacteria Biosynthetic Diversity.</title>
        <authorList>
            <person name="Kalkreuter E."/>
            <person name="Kautsar S.A."/>
            <person name="Yang D."/>
            <person name="Bader C.D."/>
            <person name="Teijaro C.N."/>
            <person name="Fluegel L."/>
            <person name="Davis C.M."/>
            <person name="Simpson J.R."/>
            <person name="Lauterbach L."/>
            <person name="Steele A.D."/>
            <person name="Gui C."/>
            <person name="Meng S."/>
            <person name="Li G."/>
            <person name="Viehrig K."/>
            <person name="Ye F."/>
            <person name="Su P."/>
            <person name="Kiefer A.F."/>
            <person name="Nichols A."/>
            <person name="Cepeda A.J."/>
            <person name="Yan W."/>
            <person name="Fan B."/>
            <person name="Jiang Y."/>
            <person name="Adhikari A."/>
            <person name="Zheng C.-J."/>
            <person name="Schuster L."/>
            <person name="Cowan T.M."/>
            <person name="Smanski M.J."/>
            <person name="Chevrette M.G."/>
            <person name="De Carvalho L.P.S."/>
            <person name="Shen B."/>
        </authorList>
    </citation>
    <scope>NUCLEOTIDE SEQUENCE [LARGE SCALE GENOMIC DNA]</scope>
    <source>
        <strain evidence="11 12">NPDC046838</strain>
    </source>
</reference>
<dbReference type="Proteomes" id="UP001551176">
    <property type="component" value="Unassembled WGS sequence"/>
</dbReference>
<feature type="domain" description="Alanyl-transfer RNA synthetases family profile" evidence="10">
    <location>
        <begin position="1"/>
        <end position="389"/>
    </location>
</feature>
<evidence type="ECO:0000256" key="8">
    <source>
        <dbReference type="ARBA" id="ARBA00022917"/>
    </source>
</evidence>
<protein>
    <recommendedName>
        <fullName evidence="2">alanine--tRNA ligase</fullName>
        <ecNumber evidence="2">6.1.1.7</ecNumber>
    </recommendedName>
</protein>
<evidence type="ECO:0000256" key="3">
    <source>
        <dbReference type="ARBA" id="ARBA00022555"/>
    </source>
</evidence>
<dbReference type="PANTHER" id="PTHR11777:SF9">
    <property type="entry name" value="ALANINE--TRNA LIGASE, CYTOPLASMIC"/>
    <property type="match status" value="1"/>
</dbReference>
<sequence length="389" mass="44378">MTTDHVIRTFVDYFQERGHHRITGSTLLPPPGDPVLFTTSGMHPLTPYLEGRPHPLGNRLVNVQRCLRTTDLEEVGDPTHLTVFEMLGTWSLGDYEGPQSLRWGYELLTEGFGVDPRLMYATVFGGDDRTGPDTDSLEVWGELGVPMELTVEDNWWSNGPTGPCGPDSEIFLWTGDTPPRSTPTQDDRWVEMWNHVTMRYRKLDDGSLVPLPQRNVDTGLGLERLVSTLQGKSSVFECDVFDPWRRLVPGLWPLDESSLRLVCDHLRSAVVVVGDGVRPGNTGRGYVLRRLVRRLLTVLWRDEPGSPGLGDLPDDLIRHTLDHFRQDMDPVDVRVILLDEEQRFRRLLERGRRILAQPRFRGPLDEEHLHYLHDTHGLPRDLVLSLRPE</sequence>